<dbReference type="Proteomes" id="UP000198415">
    <property type="component" value="Unassembled WGS sequence"/>
</dbReference>
<dbReference type="EMBL" id="FZNR01000013">
    <property type="protein sequence ID" value="SNS30753.1"/>
    <property type="molecule type" value="Genomic_DNA"/>
</dbReference>
<evidence type="ECO:0000313" key="1">
    <source>
        <dbReference type="EMBL" id="SNS30753.1"/>
    </source>
</evidence>
<proteinExistence type="predicted"/>
<accession>A0A239DG56</accession>
<evidence type="ECO:0000313" key="2">
    <source>
        <dbReference type="Proteomes" id="UP000198415"/>
    </source>
</evidence>
<sequence length="232" mass="25561">MDSAAFLSSVPQAVAIWLIIILLVAVAAATVSIPRVLTEPAPVVTERQRYAEEVAIAADRAAGTARRRRAEWVAAQTAVDEAWAAYEKADQACHRIASAAAYPLVSLRRKPGENVDRQRYLHRAASALCRSQDLSIDQLNDVFAHRGWNPRLHPVLQEAVLAQAVRAHRLAGYREAVEKEQIAWRGVLAADEALCSLRAEATAAPLRVDDPEPTDQQWWTEQWTATEFPAAA</sequence>
<protein>
    <submittedName>
        <fullName evidence="1">Uncharacterized protein</fullName>
    </submittedName>
</protein>
<dbReference type="OrthoDB" id="3297285at2"/>
<organism evidence="1 2">
    <name type="scientific">Actinoplanes regularis</name>
    <dbReference type="NCBI Taxonomy" id="52697"/>
    <lineage>
        <taxon>Bacteria</taxon>
        <taxon>Bacillati</taxon>
        <taxon>Actinomycetota</taxon>
        <taxon>Actinomycetes</taxon>
        <taxon>Micromonosporales</taxon>
        <taxon>Micromonosporaceae</taxon>
        <taxon>Actinoplanes</taxon>
    </lineage>
</organism>
<keyword evidence="2" id="KW-1185">Reference proteome</keyword>
<gene>
    <name evidence="1" type="ORF">SAMN06264365_113126</name>
</gene>
<reference evidence="1 2" key="1">
    <citation type="submission" date="2017-06" db="EMBL/GenBank/DDBJ databases">
        <authorList>
            <person name="Kim H.J."/>
            <person name="Triplett B.A."/>
        </authorList>
    </citation>
    <scope>NUCLEOTIDE SEQUENCE [LARGE SCALE GENOMIC DNA]</scope>
    <source>
        <strain evidence="1 2">DSM 43151</strain>
    </source>
</reference>
<dbReference type="AlphaFoldDB" id="A0A239DG56"/>
<dbReference type="RefSeq" id="WP_089296448.1">
    <property type="nucleotide sequence ID" value="NZ_BOMU01000067.1"/>
</dbReference>
<name>A0A239DG56_9ACTN</name>